<dbReference type="EMBL" id="LR134289">
    <property type="protein sequence ID" value="VEE09312.1"/>
    <property type="molecule type" value="Genomic_DNA"/>
</dbReference>
<reference evidence="13 14" key="1">
    <citation type="submission" date="2018-12" db="EMBL/GenBank/DDBJ databases">
        <authorList>
            <consortium name="Pathogen Informatics"/>
        </authorList>
    </citation>
    <scope>NUCLEOTIDE SEQUENCE [LARGE SCALE GENOMIC DNA]</scope>
    <source>
        <strain evidence="13 14">NCTC11432</strain>
    </source>
</reference>
<keyword evidence="5 11" id="KW-0812">Transmembrane</keyword>
<dbReference type="GO" id="GO:0004222">
    <property type="term" value="F:metalloendopeptidase activity"/>
    <property type="evidence" value="ECO:0007669"/>
    <property type="project" value="InterPro"/>
</dbReference>
<evidence type="ECO:0000256" key="4">
    <source>
        <dbReference type="ARBA" id="ARBA00022670"/>
    </source>
</evidence>
<organism evidence="13 14">
    <name type="scientific">Chryseobacterium gleum</name>
    <name type="common">Flavobacterium gleum</name>
    <dbReference type="NCBI Taxonomy" id="250"/>
    <lineage>
        <taxon>Bacteria</taxon>
        <taxon>Pseudomonadati</taxon>
        <taxon>Bacteroidota</taxon>
        <taxon>Flavobacteriia</taxon>
        <taxon>Flavobacteriales</taxon>
        <taxon>Weeksellaceae</taxon>
        <taxon>Chryseobacterium group</taxon>
        <taxon>Chryseobacterium</taxon>
    </lineage>
</organism>
<evidence type="ECO:0000313" key="13">
    <source>
        <dbReference type="EMBL" id="VEE09312.1"/>
    </source>
</evidence>
<keyword evidence="6 13" id="KW-0378">Hydrolase</keyword>
<dbReference type="SUPFAM" id="SSF50156">
    <property type="entry name" value="PDZ domain-like"/>
    <property type="match status" value="2"/>
</dbReference>
<evidence type="ECO:0000313" key="14">
    <source>
        <dbReference type="Proteomes" id="UP000279227"/>
    </source>
</evidence>
<accession>A0A3S4MDM5</accession>
<comment type="subcellular location">
    <subcellularLocation>
        <location evidence="2">Membrane</location>
        <topology evidence="2">Multi-pass membrane protein</topology>
    </subcellularLocation>
</comment>
<protein>
    <submittedName>
        <fullName evidence="13">Regulator of sigma E protease</fullName>
        <ecNumber evidence="13">3.4.24.-</ecNumber>
    </submittedName>
</protein>
<feature type="transmembrane region" description="Helical" evidence="11">
    <location>
        <begin position="417"/>
        <end position="437"/>
    </location>
</feature>
<evidence type="ECO:0000256" key="3">
    <source>
        <dbReference type="ARBA" id="ARBA00007931"/>
    </source>
</evidence>
<evidence type="ECO:0000256" key="6">
    <source>
        <dbReference type="ARBA" id="ARBA00022801"/>
    </source>
</evidence>
<evidence type="ECO:0000256" key="8">
    <source>
        <dbReference type="ARBA" id="ARBA00022989"/>
    </source>
</evidence>
<dbReference type="PANTHER" id="PTHR42837:SF2">
    <property type="entry name" value="MEMBRANE METALLOPROTEASE ARASP2, CHLOROPLASTIC-RELATED"/>
    <property type="match status" value="1"/>
</dbReference>
<keyword evidence="10 11" id="KW-0472">Membrane</keyword>
<dbReference type="GO" id="GO:0016020">
    <property type="term" value="C:membrane"/>
    <property type="evidence" value="ECO:0007669"/>
    <property type="project" value="UniProtKB-SubCell"/>
</dbReference>
<evidence type="ECO:0000256" key="10">
    <source>
        <dbReference type="ARBA" id="ARBA00023136"/>
    </source>
</evidence>
<comment type="similarity">
    <text evidence="3">Belongs to the peptidase M50B family.</text>
</comment>
<dbReference type="RefSeq" id="WP_232529133.1">
    <property type="nucleotide sequence ID" value="NZ_LR134289.1"/>
</dbReference>
<evidence type="ECO:0000256" key="1">
    <source>
        <dbReference type="ARBA" id="ARBA00001947"/>
    </source>
</evidence>
<keyword evidence="9" id="KW-0482">Metalloprotease</keyword>
<dbReference type="InterPro" id="IPR008915">
    <property type="entry name" value="Peptidase_M50"/>
</dbReference>
<dbReference type="InterPro" id="IPR036034">
    <property type="entry name" value="PDZ_sf"/>
</dbReference>
<evidence type="ECO:0000259" key="12">
    <source>
        <dbReference type="Pfam" id="PF02163"/>
    </source>
</evidence>
<dbReference type="InterPro" id="IPR004387">
    <property type="entry name" value="Pept_M50_Zn"/>
</dbReference>
<feature type="domain" description="Peptidase M50" evidence="12">
    <location>
        <begin position="96"/>
        <end position="464"/>
    </location>
</feature>
<keyword evidence="4 13" id="KW-0645">Protease</keyword>
<dbReference type="EC" id="3.4.24.-" evidence="13"/>
<gene>
    <name evidence="13" type="primary">rseP</name>
    <name evidence="13" type="ORF">NCTC11432_03129</name>
</gene>
<dbReference type="Proteomes" id="UP000279227">
    <property type="component" value="Chromosome"/>
</dbReference>
<keyword evidence="8 11" id="KW-1133">Transmembrane helix</keyword>
<dbReference type="CDD" id="cd06163">
    <property type="entry name" value="S2P-M50_PDZ_RseP-like"/>
    <property type="match status" value="1"/>
</dbReference>
<feature type="domain" description="Peptidase M50" evidence="12">
    <location>
        <begin position="10"/>
        <end position="63"/>
    </location>
</feature>
<dbReference type="Pfam" id="PF02163">
    <property type="entry name" value="Peptidase_M50"/>
    <property type="match status" value="2"/>
</dbReference>
<proteinExistence type="inferred from homology"/>
<evidence type="ECO:0000256" key="2">
    <source>
        <dbReference type="ARBA" id="ARBA00004141"/>
    </source>
</evidence>
<dbReference type="PANTHER" id="PTHR42837">
    <property type="entry name" value="REGULATOR OF SIGMA-E PROTEASE RSEP"/>
    <property type="match status" value="1"/>
</dbReference>
<dbReference type="STRING" id="525257.HMPREF0204_11162"/>
<dbReference type="NCBIfam" id="TIGR00054">
    <property type="entry name" value="RIP metalloprotease RseP"/>
    <property type="match status" value="1"/>
</dbReference>
<dbReference type="KEGG" id="cgle:NCTC11432_03129"/>
<dbReference type="AlphaFoldDB" id="A0A3S4MDM5"/>
<name>A0A3S4MDM5_CHRGE</name>
<feature type="transmembrane region" description="Helical" evidence="11">
    <location>
        <begin position="148"/>
        <end position="166"/>
    </location>
</feature>
<dbReference type="Gene3D" id="2.30.42.10">
    <property type="match status" value="1"/>
</dbReference>
<feature type="transmembrane region" description="Helical" evidence="11">
    <location>
        <begin position="7"/>
        <end position="27"/>
    </location>
</feature>
<evidence type="ECO:0000256" key="9">
    <source>
        <dbReference type="ARBA" id="ARBA00023049"/>
    </source>
</evidence>
<evidence type="ECO:0000256" key="11">
    <source>
        <dbReference type="SAM" id="Phobius"/>
    </source>
</evidence>
<comment type="cofactor">
    <cofactor evidence="1">
        <name>Zn(2+)</name>
        <dbReference type="ChEBI" id="CHEBI:29105"/>
    </cofactor>
</comment>
<dbReference type="GO" id="GO:0006508">
    <property type="term" value="P:proteolysis"/>
    <property type="evidence" value="ECO:0007669"/>
    <property type="project" value="UniProtKB-KW"/>
</dbReference>
<evidence type="ECO:0000256" key="5">
    <source>
        <dbReference type="ARBA" id="ARBA00022692"/>
    </source>
</evidence>
<evidence type="ECO:0000256" key="7">
    <source>
        <dbReference type="ARBA" id="ARBA00022833"/>
    </source>
</evidence>
<sequence>MEIAIKLFQFILSISILVLLHELGHFLPAIWFKTRAEKFFLFFDPYFSIFSMKKINGKWQYKFLSKNLPDSEVIEVNGKKEEVPVDISKLPDNDWRKHPEQTKYGIGWLPFGGYVKIAGMVDESMNTAQMKKPAEPWEFRSKPAWQRLIIMLGGVTVNFFLAWLIYSCLSFFNGETYTDITKFSNGIEATAAGKKMGFQNGDKIISVDGKPAERLENTSINILLGDHVTVLRNGQEVTFPVNADGVADVLKQREAKLYITPRVSMVVDSLATPSSQASGLTKGDKIVGINGKKAVFFDEVSTLLSENKGKTVSVDVERNGALQTLPAVSVDKNGKLGIAIDTKSIAKSIVTNKKYSFGEAIPRGFTRTIEALTTQVKQFKIMFNSKVQGYKNVGGPIAIVKNMPVDKDADGSFKINWVAFWSFTAMFSVWLAFLNLIPIPGLDGGHVLFTLYEIIVGKPVPQKVLGKRTDDRGYLPVRIDVTDLWKRHLQGIYREIIIFLKIFLKNICRV</sequence>
<keyword evidence="7" id="KW-0862">Zinc</keyword>